<name>A0ABR7T0L6_HELCL</name>
<gene>
    <name evidence="2" type="ORF">H1S01_02515</name>
</gene>
<proteinExistence type="predicted"/>
<comment type="caution">
    <text evidence="2">The sequence shown here is derived from an EMBL/GenBank/DDBJ whole genome shotgun (WGS) entry which is preliminary data.</text>
</comment>
<dbReference type="RefSeq" id="WP_188038506.1">
    <property type="nucleotide sequence ID" value="NZ_JACVHF010000001.1"/>
</dbReference>
<evidence type="ECO:0000313" key="3">
    <source>
        <dbReference type="Proteomes" id="UP000617402"/>
    </source>
</evidence>
<sequence length="555" mass="60527">MTMDVTQVVLRSLLSQMSQRNNGEGSEWKIGALLKGLVLEMVLPDTYTVKMDGKKLSLQSPYPLTAGQEIELQIQGVNEKQIQARLIPPGQKELAGERTSLVLRQAGVEDNAQNRTIFKSLTSAMLSLSRENFQQVARAMMVMGKQDLGTAQIAAFALKAGLPLESDVLQIMQRVFTEPDPVQGLQRWINDTKQLLQGQGQQSQALTQLEEILQQVRLSPDDGTAEIAQKLESLFKNQQMPGKSTSGASSFASTSSSTVFSGKEATTGLPDGEKSSVQEPHAASFFLATADPEKETGFFVTASTNRTQGESERAGLEAGRSGLSNLNQEGEGKDPSPIDSSKGKKASGQQNQIEHVEKNSGALKHASPGEEKNLLPLISRAVKEVEQFFKSPGTERAEVLTNGAAVEEQWAGQQILQGLNKGVSGSNDYLYFSIPYLHRDGSEGTGQLRVYKDGKNRTLDPKNLRLALVLDTEHLGPIAVELALRQRDVISKVTVYDVDIMKEGMDAWPELQKALSEQGFRLHSADWKVGTPPDLRPQPTTAAIPKEPGQINIRI</sequence>
<feature type="compositionally biased region" description="Low complexity" evidence="1">
    <location>
        <begin position="244"/>
        <end position="262"/>
    </location>
</feature>
<dbReference type="EMBL" id="JACVHF010000001">
    <property type="protein sequence ID" value="MBC9783384.1"/>
    <property type="molecule type" value="Genomic_DNA"/>
</dbReference>
<evidence type="ECO:0000313" key="2">
    <source>
        <dbReference type="EMBL" id="MBC9783384.1"/>
    </source>
</evidence>
<evidence type="ECO:0008006" key="4">
    <source>
        <dbReference type="Google" id="ProtNLM"/>
    </source>
</evidence>
<feature type="region of interest" description="Disordered" evidence="1">
    <location>
        <begin position="236"/>
        <end position="279"/>
    </location>
</feature>
<protein>
    <recommendedName>
        <fullName evidence="4">Flagellar hook-length control protein FliK</fullName>
    </recommendedName>
</protein>
<dbReference type="Proteomes" id="UP000617402">
    <property type="component" value="Unassembled WGS sequence"/>
</dbReference>
<keyword evidence="3" id="KW-1185">Reference proteome</keyword>
<organism evidence="2 3">
    <name type="scientific">Heliobacterium chlorum</name>
    <dbReference type="NCBI Taxonomy" id="2698"/>
    <lineage>
        <taxon>Bacteria</taxon>
        <taxon>Bacillati</taxon>
        <taxon>Bacillota</taxon>
        <taxon>Clostridia</taxon>
        <taxon>Eubacteriales</taxon>
        <taxon>Heliobacteriaceae</taxon>
        <taxon>Heliobacterium</taxon>
    </lineage>
</organism>
<accession>A0ABR7T0L6</accession>
<reference evidence="2 3" key="1">
    <citation type="submission" date="2020-07" db="EMBL/GenBank/DDBJ databases">
        <title>Draft whole-genome sequence of Heliobacterium chlorum DSM 3682, type strain.</title>
        <authorList>
            <person name="Kyndt J.A."/>
            <person name="Meyer T.E."/>
            <person name="Imhoff J.F."/>
        </authorList>
    </citation>
    <scope>NUCLEOTIDE SEQUENCE [LARGE SCALE GENOMIC DNA]</scope>
    <source>
        <strain evidence="2 3">DSM 3682</strain>
    </source>
</reference>
<evidence type="ECO:0000256" key="1">
    <source>
        <dbReference type="SAM" id="MobiDB-lite"/>
    </source>
</evidence>
<feature type="region of interest" description="Disordered" evidence="1">
    <location>
        <begin position="303"/>
        <end position="352"/>
    </location>
</feature>